<keyword evidence="2" id="KW-1185">Reference proteome</keyword>
<organism evidence="1 2">
    <name type="scientific">Periconia digitata</name>
    <dbReference type="NCBI Taxonomy" id="1303443"/>
    <lineage>
        <taxon>Eukaryota</taxon>
        <taxon>Fungi</taxon>
        <taxon>Dikarya</taxon>
        <taxon>Ascomycota</taxon>
        <taxon>Pezizomycotina</taxon>
        <taxon>Dothideomycetes</taxon>
        <taxon>Pleosporomycetidae</taxon>
        <taxon>Pleosporales</taxon>
        <taxon>Massarineae</taxon>
        <taxon>Periconiaceae</taxon>
        <taxon>Periconia</taxon>
    </lineage>
</organism>
<comment type="caution">
    <text evidence="1">The sequence shown here is derived from an EMBL/GenBank/DDBJ whole genome shotgun (WGS) entry which is preliminary data.</text>
</comment>
<proteinExistence type="predicted"/>
<name>A0A9W4UJ12_9PLEO</name>
<evidence type="ECO:0000313" key="1">
    <source>
        <dbReference type="EMBL" id="CAI6336594.1"/>
    </source>
</evidence>
<accession>A0A9W4UJ12</accession>
<dbReference type="EMBL" id="CAOQHR010000006">
    <property type="protein sequence ID" value="CAI6336594.1"/>
    <property type="molecule type" value="Genomic_DNA"/>
</dbReference>
<dbReference type="OrthoDB" id="5342924at2759"/>
<dbReference type="Proteomes" id="UP001152607">
    <property type="component" value="Unassembled WGS sequence"/>
</dbReference>
<sequence>MNSQPTSRLANTGGIETIRVFQEPVWVRLKDRRAQMVFKDSYTEEKLRMGRPYA</sequence>
<evidence type="ECO:0000313" key="2">
    <source>
        <dbReference type="Proteomes" id="UP001152607"/>
    </source>
</evidence>
<protein>
    <submittedName>
        <fullName evidence="1">Uncharacterized protein</fullName>
    </submittedName>
</protein>
<gene>
    <name evidence="1" type="ORF">PDIGIT_LOCUS9697</name>
</gene>
<dbReference type="AlphaFoldDB" id="A0A9W4UJ12"/>
<reference evidence="1" key="1">
    <citation type="submission" date="2023-01" db="EMBL/GenBank/DDBJ databases">
        <authorList>
            <person name="Van Ghelder C."/>
            <person name="Rancurel C."/>
        </authorList>
    </citation>
    <scope>NUCLEOTIDE SEQUENCE</scope>
    <source>
        <strain evidence="1">CNCM I-4278</strain>
    </source>
</reference>